<keyword evidence="2" id="KW-1185">Reference proteome</keyword>
<evidence type="ECO:0000313" key="1">
    <source>
        <dbReference type="EMBL" id="KAK7338772.1"/>
    </source>
</evidence>
<dbReference type="EMBL" id="JAYMYQ010000004">
    <property type="protein sequence ID" value="KAK7338772.1"/>
    <property type="molecule type" value="Genomic_DNA"/>
</dbReference>
<protein>
    <submittedName>
        <fullName evidence="1">Uncharacterized protein</fullName>
    </submittedName>
</protein>
<organism evidence="1 2">
    <name type="scientific">Canavalia gladiata</name>
    <name type="common">Sword bean</name>
    <name type="synonym">Dolichos gladiatus</name>
    <dbReference type="NCBI Taxonomy" id="3824"/>
    <lineage>
        <taxon>Eukaryota</taxon>
        <taxon>Viridiplantae</taxon>
        <taxon>Streptophyta</taxon>
        <taxon>Embryophyta</taxon>
        <taxon>Tracheophyta</taxon>
        <taxon>Spermatophyta</taxon>
        <taxon>Magnoliopsida</taxon>
        <taxon>eudicotyledons</taxon>
        <taxon>Gunneridae</taxon>
        <taxon>Pentapetalae</taxon>
        <taxon>rosids</taxon>
        <taxon>fabids</taxon>
        <taxon>Fabales</taxon>
        <taxon>Fabaceae</taxon>
        <taxon>Papilionoideae</taxon>
        <taxon>50 kb inversion clade</taxon>
        <taxon>NPAAA clade</taxon>
        <taxon>indigoferoid/millettioid clade</taxon>
        <taxon>Phaseoleae</taxon>
        <taxon>Canavalia</taxon>
    </lineage>
</organism>
<name>A0AAN9LML0_CANGL</name>
<gene>
    <name evidence="1" type="ORF">VNO77_19403</name>
</gene>
<dbReference type="AlphaFoldDB" id="A0AAN9LML0"/>
<sequence length="232" mass="26588">MLDRYCEEYPREFQKSSGGKGLKLLSLLVDFDPYAYRFNESLLHSGKSQFLFLEYDGSEGLNLLGASIPRNGYFLGGRVYVCMHEIREILPACWITEQVAKLGWLKAAWLRCEQDEQEAEPILLVPGSGLVLSKFQSNRGDWEGCQVATHFAGASAMRPSLAFDHYTDLVESTLNRAGFELLRQLQVMRLQNNGPRNEFGSEFWIHFEQSNNPSIQTHPRLQDYNRYHQLSA</sequence>
<dbReference type="Proteomes" id="UP001367508">
    <property type="component" value="Unassembled WGS sequence"/>
</dbReference>
<proteinExistence type="predicted"/>
<comment type="caution">
    <text evidence="1">The sequence shown here is derived from an EMBL/GenBank/DDBJ whole genome shotgun (WGS) entry which is preliminary data.</text>
</comment>
<reference evidence="1 2" key="1">
    <citation type="submission" date="2024-01" db="EMBL/GenBank/DDBJ databases">
        <title>The genomes of 5 underutilized Papilionoideae crops provide insights into root nodulation and disease resistanc.</title>
        <authorList>
            <person name="Jiang F."/>
        </authorList>
    </citation>
    <scope>NUCLEOTIDE SEQUENCE [LARGE SCALE GENOMIC DNA]</scope>
    <source>
        <strain evidence="1">LVBAO_FW01</strain>
        <tissue evidence="1">Leaves</tissue>
    </source>
</reference>
<accession>A0AAN9LML0</accession>
<evidence type="ECO:0000313" key="2">
    <source>
        <dbReference type="Proteomes" id="UP001367508"/>
    </source>
</evidence>